<dbReference type="Proteomes" id="UP000033699">
    <property type="component" value="Unassembled WGS sequence"/>
</dbReference>
<feature type="transmembrane region" description="Helical" evidence="9">
    <location>
        <begin position="137"/>
        <end position="159"/>
    </location>
</feature>
<dbReference type="InterPro" id="IPR004638">
    <property type="entry name" value="EmrB-like"/>
</dbReference>
<dbReference type="SUPFAM" id="SSF103473">
    <property type="entry name" value="MFS general substrate transporter"/>
    <property type="match status" value="1"/>
</dbReference>
<feature type="transmembrane region" description="Helical" evidence="9">
    <location>
        <begin position="296"/>
        <end position="317"/>
    </location>
</feature>
<dbReference type="GO" id="GO:0005886">
    <property type="term" value="C:plasma membrane"/>
    <property type="evidence" value="ECO:0007669"/>
    <property type="project" value="UniProtKB-SubCell"/>
</dbReference>
<keyword evidence="4" id="KW-1003">Cell membrane</keyword>
<evidence type="ECO:0000313" key="11">
    <source>
        <dbReference type="EMBL" id="KJS58295.1"/>
    </source>
</evidence>
<dbReference type="InterPro" id="IPR036259">
    <property type="entry name" value="MFS_trans_sf"/>
</dbReference>
<feature type="transmembrane region" description="Helical" evidence="9">
    <location>
        <begin position="165"/>
        <end position="184"/>
    </location>
</feature>
<dbReference type="Gene3D" id="1.20.1720.10">
    <property type="entry name" value="Multidrug resistance protein D"/>
    <property type="match status" value="1"/>
</dbReference>
<feature type="transmembrane region" description="Helical" evidence="9">
    <location>
        <begin position="329"/>
        <end position="349"/>
    </location>
</feature>
<dbReference type="PROSITE" id="PS50850">
    <property type="entry name" value="MFS"/>
    <property type="match status" value="1"/>
</dbReference>
<evidence type="ECO:0000256" key="1">
    <source>
        <dbReference type="ARBA" id="ARBA00004651"/>
    </source>
</evidence>
<evidence type="ECO:0000256" key="7">
    <source>
        <dbReference type="ARBA" id="ARBA00023136"/>
    </source>
</evidence>
<dbReference type="GO" id="GO:0022857">
    <property type="term" value="F:transmembrane transporter activity"/>
    <property type="evidence" value="ECO:0007669"/>
    <property type="project" value="InterPro"/>
</dbReference>
<evidence type="ECO:0000256" key="4">
    <source>
        <dbReference type="ARBA" id="ARBA00022475"/>
    </source>
</evidence>
<dbReference type="PANTHER" id="PTHR42718:SF9">
    <property type="entry name" value="MAJOR FACILITATOR SUPERFAMILY MULTIDRUG TRANSPORTER MFSC"/>
    <property type="match status" value="1"/>
</dbReference>
<dbReference type="InterPro" id="IPR011701">
    <property type="entry name" value="MFS"/>
</dbReference>
<keyword evidence="12" id="KW-1185">Reference proteome</keyword>
<organism evidence="11 12">
    <name type="scientific">Streptomyces rubellomurinus (strain ATCC 31215)</name>
    <dbReference type="NCBI Taxonomy" id="359131"/>
    <lineage>
        <taxon>Bacteria</taxon>
        <taxon>Bacillati</taxon>
        <taxon>Actinomycetota</taxon>
        <taxon>Actinomycetes</taxon>
        <taxon>Kitasatosporales</taxon>
        <taxon>Streptomycetaceae</taxon>
        <taxon>Streptomyces</taxon>
    </lineage>
</organism>
<comment type="caution">
    <text evidence="11">The sequence shown here is derived from an EMBL/GenBank/DDBJ whole genome shotgun (WGS) entry which is preliminary data.</text>
</comment>
<evidence type="ECO:0000256" key="3">
    <source>
        <dbReference type="ARBA" id="ARBA00022448"/>
    </source>
</evidence>
<evidence type="ECO:0000313" key="12">
    <source>
        <dbReference type="Proteomes" id="UP000033699"/>
    </source>
</evidence>
<keyword evidence="8" id="KW-0046">Antibiotic resistance</keyword>
<accession>A0A0F2T7J0</accession>
<feature type="transmembrane region" description="Helical" evidence="9">
    <location>
        <begin position="355"/>
        <end position="377"/>
    </location>
</feature>
<dbReference type="GO" id="GO:0046677">
    <property type="term" value="P:response to antibiotic"/>
    <property type="evidence" value="ECO:0007669"/>
    <property type="project" value="UniProtKB-KW"/>
</dbReference>
<comment type="subcellular location">
    <subcellularLocation>
        <location evidence="1">Cell membrane</location>
        <topology evidence="1">Multi-pass membrane protein</topology>
    </subcellularLocation>
</comment>
<feature type="transmembrane region" description="Helical" evidence="9">
    <location>
        <begin position="79"/>
        <end position="98"/>
    </location>
</feature>
<gene>
    <name evidence="11" type="ORF">VM95_34160</name>
</gene>
<keyword evidence="7 9" id="KW-0472">Membrane</keyword>
<evidence type="ECO:0000256" key="2">
    <source>
        <dbReference type="ARBA" id="ARBA00008537"/>
    </source>
</evidence>
<feature type="transmembrane region" description="Helical" evidence="9">
    <location>
        <begin position="55"/>
        <end position="72"/>
    </location>
</feature>
<proteinExistence type="inferred from homology"/>
<feature type="transmembrane region" description="Helical" evidence="9">
    <location>
        <begin position="427"/>
        <end position="447"/>
    </location>
</feature>
<sequence length="450" mass="46300">MSAVAPQSTVGRTVAVVVTGSLLSVVDMTIVNVALRRLTEVFHAPIATIQWATTAYTLALAAVIPTAAWAMARIGAKRTYLLALALFTLGSLLAACAWDVGSLIAFRALQGLGGGLLMPVGMAMVMRAADRAGMGRAMALLGLPVLVGPVAGPVLGGWLLDTVSWRWMFLINLPVGLLALALAWRLLRPDAPGSEAAEAPKLDLPGLLMLSPGLALLLFGLAGERTAWLPVAGGVLLIAGWTRRSLAVRQPLLELRLLRDRTFAASIATLALFTCGYFGSMLLAPVYWQQVRGQGAMAAGLLGAPVGLAVGVSMQIASRRIDAIGPRRLIPPGVALGALGMALTALQVGETGVPAWRVVGAAMVMGVGSGMVLMPTMTTAGRHLPKARIAAASTALSINSQLWASIGTALISVVLGTVGTDPAGFRTAYAVAAAILALALLPAGLLARRG</sequence>
<evidence type="ECO:0000256" key="5">
    <source>
        <dbReference type="ARBA" id="ARBA00022692"/>
    </source>
</evidence>
<keyword evidence="5 9" id="KW-0812">Transmembrane</keyword>
<evidence type="ECO:0000256" key="9">
    <source>
        <dbReference type="SAM" id="Phobius"/>
    </source>
</evidence>
<keyword evidence="3" id="KW-0813">Transport</keyword>
<reference evidence="11 12" key="1">
    <citation type="submission" date="2015-02" db="EMBL/GenBank/DDBJ databases">
        <authorList>
            <person name="Ju K.-S."/>
            <person name="Doroghazi J.R."/>
            <person name="Metcalf W."/>
        </authorList>
    </citation>
    <scope>NUCLEOTIDE SEQUENCE [LARGE SCALE GENOMIC DNA]</scope>
    <source>
        <strain evidence="11 12">ATCC 31215</strain>
    </source>
</reference>
<dbReference type="Gene3D" id="1.20.1250.20">
    <property type="entry name" value="MFS general substrate transporter like domains"/>
    <property type="match status" value="1"/>
</dbReference>
<dbReference type="Pfam" id="PF07690">
    <property type="entry name" value="MFS_1"/>
    <property type="match status" value="1"/>
</dbReference>
<keyword evidence="6 9" id="KW-1133">Transmembrane helix</keyword>
<dbReference type="PANTHER" id="PTHR42718">
    <property type="entry name" value="MAJOR FACILITATOR SUPERFAMILY MULTIDRUG TRANSPORTER MFSC"/>
    <property type="match status" value="1"/>
</dbReference>
<dbReference type="InterPro" id="IPR020846">
    <property type="entry name" value="MFS_dom"/>
</dbReference>
<feature type="transmembrane region" description="Helical" evidence="9">
    <location>
        <begin position="12"/>
        <end position="35"/>
    </location>
</feature>
<evidence type="ECO:0000256" key="6">
    <source>
        <dbReference type="ARBA" id="ARBA00022989"/>
    </source>
</evidence>
<feature type="transmembrane region" description="Helical" evidence="9">
    <location>
        <begin position="104"/>
        <end position="125"/>
    </location>
</feature>
<dbReference type="NCBIfam" id="TIGR00711">
    <property type="entry name" value="efflux_EmrB"/>
    <property type="match status" value="1"/>
</dbReference>
<evidence type="ECO:0000259" key="10">
    <source>
        <dbReference type="PROSITE" id="PS50850"/>
    </source>
</evidence>
<feature type="domain" description="Major facilitator superfamily (MFS) profile" evidence="10">
    <location>
        <begin position="13"/>
        <end position="450"/>
    </location>
</feature>
<dbReference type="PRINTS" id="PR01036">
    <property type="entry name" value="TCRTETB"/>
</dbReference>
<comment type="similarity">
    <text evidence="2">Belongs to the major facilitator superfamily. EmrB family.</text>
</comment>
<dbReference type="AlphaFoldDB" id="A0A0F2T7J0"/>
<feature type="transmembrane region" description="Helical" evidence="9">
    <location>
        <begin position="389"/>
        <end position="415"/>
    </location>
</feature>
<name>A0A0F2T7J0_STRR3</name>
<dbReference type="PATRIC" id="fig|359131.3.peg.1248"/>
<dbReference type="EMBL" id="JZKH01000121">
    <property type="protein sequence ID" value="KJS58295.1"/>
    <property type="molecule type" value="Genomic_DNA"/>
</dbReference>
<evidence type="ECO:0000256" key="8">
    <source>
        <dbReference type="ARBA" id="ARBA00023251"/>
    </source>
</evidence>
<protein>
    <submittedName>
        <fullName evidence="11">Multidrug transporter</fullName>
    </submittedName>
</protein>
<feature type="transmembrane region" description="Helical" evidence="9">
    <location>
        <begin position="263"/>
        <end position="284"/>
    </location>
</feature>